<dbReference type="EMBL" id="BPLR01000037">
    <property type="protein sequence ID" value="GIY91667.1"/>
    <property type="molecule type" value="Genomic_DNA"/>
</dbReference>
<comment type="caution">
    <text evidence="1">The sequence shown here is derived from an EMBL/GenBank/DDBJ whole genome shotgun (WGS) entry which is preliminary data.</text>
</comment>
<keyword evidence="2" id="KW-1185">Reference proteome</keyword>
<proteinExistence type="predicted"/>
<organism evidence="1 2">
    <name type="scientific">Caerostris extrusa</name>
    <name type="common">Bark spider</name>
    <name type="synonym">Caerostris bankana</name>
    <dbReference type="NCBI Taxonomy" id="172846"/>
    <lineage>
        <taxon>Eukaryota</taxon>
        <taxon>Metazoa</taxon>
        <taxon>Ecdysozoa</taxon>
        <taxon>Arthropoda</taxon>
        <taxon>Chelicerata</taxon>
        <taxon>Arachnida</taxon>
        <taxon>Araneae</taxon>
        <taxon>Araneomorphae</taxon>
        <taxon>Entelegynae</taxon>
        <taxon>Araneoidea</taxon>
        <taxon>Araneidae</taxon>
        <taxon>Caerostris</taxon>
    </lineage>
</organism>
<name>A0AAV4XAN9_CAEEX</name>
<dbReference type="Proteomes" id="UP001054945">
    <property type="component" value="Unassembled WGS sequence"/>
</dbReference>
<dbReference type="InterPro" id="IPR036383">
    <property type="entry name" value="TSP1_rpt_sf"/>
</dbReference>
<dbReference type="AlphaFoldDB" id="A0AAV4XAN9"/>
<dbReference type="Pfam" id="PF19030">
    <property type="entry name" value="TSP1_ADAMTS"/>
    <property type="match status" value="1"/>
</dbReference>
<dbReference type="SUPFAM" id="SSF82895">
    <property type="entry name" value="TSP-1 type 1 repeat"/>
    <property type="match status" value="1"/>
</dbReference>
<evidence type="ECO:0000313" key="2">
    <source>
        <dbReference type="Proteomes" id="UP001054945"/>
    </source>
</evidence>
<gene>
    <name evidence="1" type="ORF">CEXT_341052</name>
</gene>
<evidence type="ECO:0000313" key="1">
    <source>
        <dbReference type="EMBL" id="GIY91667.1"/>
    </source>
</evidence>
<sequence>MVGFDILPSQHLLSSAQCTATCSRQGFQSRILQCVWHGSTRPAGNACRDQQRPIVMRPCKGPPCQSSERQLH</sequence>
<reference evidence="1 2" key="1">
    <citation type="submission" date="2021-06" db="EMBL/GenBank/DDBJ databases">
        <title>Caerostris extrusa draft genome.</title>
        <authorList>
            <person name="Kono N."/>
            <person name="Arakawa K."/>
        </authorList>
    </citation>
    <scope>NUCLEOTIDE SEQUENCE [LARGE SCALE GENOMIC DNA]</scope>
</reference>
<accession>A0AAV4XAN9</accession>
<protein>
    <submittedName>
        <fullName evidence="1">Uncharacterized protein</fullName>
    </submittedName>
</protein>